<keyword evidence="6 8" id="KW-0472">Membrane</keyword>
<protein>
    <submittedName>
        <fullName evidence="11">SusC/RagA family TonB-linked outer membrane protein</fullName>
    </submittedName>
</protein>
<dbReference type="SUPFAM" id="SSF49464">
    <property type="entry name" value="Carboxypeptidase regulatory domain-like"/>
    <property type="match status" value="1"/>
</dbReference>
<evidence type="ECO:0000313" key="12">
    <source>
        <dbReference type="Proteomes" id="UP000248079"/>
    </source>
</evidence>
<dbReference type="Gene3D" id="2.60.40.1120">
    <property type="entry name" value="Carboxypeptidase-like, regulatory domain"/>
    <property type="match status" value="1"/>
</dbReference>
<comment type="subcellular location">
    <subcellularLocation>
        <location evidence="1 8">Cell outer membrane</location>
        <topology evidence="1 8">Multi-pass membrane protein</topology>
    </subcellularLocation>
</comment>
<evidence type="ECO:0000256" key="5">
    <source>
        <dbReference type="ARBA" id="ARBA00022729"/>
    </source>
</evidence>
<organism evidence="11 12">
    <name type="scientific">Marinifilum breve</name>
    <dbReference type="NCBI Taxonomy" id="2184082"/>
    <lineage>
        <taxon>Bacteria</taxon>
        <taxon>Pseudomonadati</taxon>
        <taxon>Bacteroidota</taxon>
        <taxon>Bacteroidia</taxon>
        <taxon>Marinilabiliales</taxon>
        <taxon>Marinifilaceae</taxon>
    </lineage>
</organism>
<dbReference type="EMBL" id="QFLI01000008">
    <property type="protein sequence ID" value="PXX97990.1"/>
    <property type="molecule type" value="Genomic_DNA"/>
</dbReference>
<accession>A0A2V3ZWU2</accession>
<evidence type="ECO:0000256" key="1">
    <source>
        <dbReference type="ARBA" id="ARBA00004571"/>
    </source>
</evidence>
<dbReference type="Gene3D" id="2.170.130.10">
    <property type="entry name" value="TonB-dependent receptor, plug domain"/>
    <property type="match status" value="1"/>
</dbReference>
<dbReference type="PANTHER" id="PTHR30069:SF29">
    <property type="entry name" value="HEMOGLOBIN AND HEMOGLOBIN-HAPTOGLOBIN-BINDING PROTEIN 1-RELATED"/>
    <property type="match status" value="1"/>
</dbReference>
<dbReference type="NCBIfam" id="TIGR04057">
    <property type="entry name" value="SusC_RagA_signa"/>
    <property type="match status" value="1"/>
</dbReference>
<name>A0A2V3ZWU2_9BACT</name>
<dbReference type="InterPro" id="IPR039426">
    <property type="entry name" value="TonB-dep_rcpt-like"/>
</dbReference>
<dbReference type="SUPFAM" id="SSF56935">
    <property type="entry name" value="Porins"/>
    <property type="match status" value="1"/>
</dbReference>
<dbReference type="InterPro" id="IPR037066">
    <property type="entry name" value="Plug_dom_sf"/>
</dbReference>
<dbReference type="Proteomes" id="UP000248079">
    <property type="component" value="Unassembled WGS sequence"/>
</dbReference>
<dbReference type="OrthoDB" id="9768177at2"/>
<dbReference type="RefSeq" id="WP_110361921.1">
    <property type="nucleotide sequence ID" value="NZ_QFLI01000008.1"/>
</dbReference>
<keyword evidence="4 8" id="KW-0812">Transmembrane</keyword>
<evidence type="ECO:0000259" key="10">
    <source>
        <dbReference type="Pfam" id="PF07715"/>
    </source>
</evidence>
<dbReference type="GO" id="GO:0015344">
    <property type="term" value="F:siderophore uptake transmembrane transporter activity"/>
    <property type="evidence" value="ECO:0007669"/>
    <property type="project" value="TreeGrafter"/>
</dbReference>
<feature type="domain" description="TonB-dependent receptor plug" evidence="10">
    <location>
        <begin position="119"/>
        <end position="240"/>
    </location>
</feature>
<evidence type="ECO:0000313" key="11">
    <source>
        <dbReference type="EMBL" id="PXX97990.1"/>
    </source>
</evidence>
<dbReference type="Pfam" id="PF07715">
    <property type="entry name" value="Plug"/>
    <property type="match status" value="1"/>
</dbReference>
<evidence type="ECO:0000256" key="2">
    <source>
        <dbReference type="ARBA" id="ARBA00022448"/>
    </source>
</evidence>
<dbReference type="Gene3D" id="2.40.170.20">
    <property type="entry name" value="TonB-dependent receptor, beta-barrel domain"/>
    <property type="match status" value="1"/>
</dbReference>
<evidence type="ECO:0000256" key="6">
    <source>
        <dbReference type="ARBA" id="ARBA00023136"/>
    </source>
</evidence>
<keyword evidence="2 8" id="KW-0813">Transport</keyword>
<comment type="similarity">
    <text evidence="8">Belongs to the TonB-dependent receptor family.</text>
</comment>
<dbReference type="AlphaFoldDB" id="A0A2V3ZWU2"/>
<evidence type="ECO:0000256" key="8">
    <source>
        <dbReference type="PROSITE-ProRule" id="PRU01360"/>
    </source>
</evidence>
<gene>
    <name evidence="11" type="ORF">DF185_16790</name>
</gene>
<evidence type="ECO:0000256" key="4">
    <source>
        <dbReference type="ARBA" id="ARBA00022692"/>
    </source>
</evidence>
<dbReference type="GO" id="GO:0044718">
    <property type="term" value="P:siderophore transmembrane transport"/>
    <property type="evidence" value="ECO:0007669"/>
    <property type="project" value="TreeGrafter"/>
</dbReference>
<dbReference type="NCBIfam" id="TIGR04056">
    <property type="entry name" value="OMP_RagA_SusC"/>
    <property type="match status" value="1"/>
</dbReference>
<keyword evidence="5 9" id="KW-0732">Signal</keyword>
<sequence length="1082" mass="118961">MKKMIGLFVCLIFMGLQVVNAQSKQISGTVTSAEDGLGMPGVSVVIKGTTIGASTDIDGKYSLEASPEDVLMFSFVGMVTQEITVGQKTVIDVVLETESIGVDEVVVTALGITREKKALGYAAQEVGGDELNTIQQTDAVSALSGRVAGVQIASSGNMGGSSRILIRGANSITQENQPLFIVDGVPMDNSNYNAGGAASGGGGIDYGNMLNDINADEIEDISVLKGAAAALYGSRAANGVVLITTKSGSKGKKGFSIDFSQSMGFERVATIPEMQKKYGGGTIVADEDGGVNGFATVTVGGQTYLHPQYQVDESWGPRYNPNVNVVHWDGFNEDGSVKETRPWVAPANDVEDFWETGVTSTTSIGINKSGEDYGMRLAYKYTDVDGTMPNSSQEKHDFKVSTRADLTDKLSVNGSITYVRTKAKGRPEIGYGDNSVGQKFFQWGQRQLDYKRLKNYKTSTGEPITWNRKSFTDPHPKYADNPYWTAYENYSDDMRNRFYGNVSASYEIIENLLVKGSVYGDYYNFTIRERTAVGSQATPSYYEAAREYSEFNYEGIVSYSKKIDDFDLSGLVGVNRRDVRYDFLRGQTSGGLVVPGVYNLLNSVDPALMNDITTERQTNSVFAQFAVGYRNMLYLEATYRTDWSSTLPGFENKYSYPSISGSFVFSELLEDITWLNMGKLRLGWAEVGNDTDPYNVQKTYEYNGDGAFMNKPRLGVPDDLLNENLKSETTRSKEIGLDLNLFNNRIDLSATYFDNRTFDQIMPLQLSQATGYASRFINAGEMTNKGIEIALGVTPVRTKDFEWNVMFNYTKVNNKLEKLYNDLESLDIQRAPFGGVFLRASLGDTYGTLWGTDFLYDDAGNKVIGSNGYYESTSDLVPLGSVLPDFTLGIRNGFSYKNFDMNFLIDIRKGGKFYSLSHMWGMYSGMYKETAGVNDKGNEIRDAVADGGGIRLEGVTGDVVWNEDGTYTVSNTAANEKYVSAAGWGARHYHGFGYPSAQSVFNADYVKLREVTIGYNIPKSFLNGIFNSARISVYGKNLFTWGLDKKGFDPEMAANGSGNVQGLEGGLQPMFRSYGFNLKLNF</sequence>
<feature type="chain" id="PRO_5015966081" evidence="9">
    <location>
        <begin position="22"/>
        <end position="1082"/>
    </location>
</feature>
<keyword evidence="3 8" id="KW-1134">Transmembrane beta strand</keyword>
<dbReference type="InterPro" id="IPR008969">
    <property type="entry name" value="CarboxyPept-like_regulatory"/>
</dbReference>
<dbReference type="Pfam" id="PF13715">
    <property type="entry name" value="CarbopepD_reg_2"/>
    <property type="match status" value="1"/>
</dbReference>
<dbReference type="InterPro" id="IPR012910">
    <property type="entry name" value="Plug_dom"/>
</dbReference>
<dbReference type="PROSITE" id="PS52016">
    <property type="entry name" value="TONB_DEPENDENT_REC_3"/>
    <property type="match status" value="1"/>
</dbReference>
<evidence type="ECO:0000256" key="3">
    <source>
        <dbReference type="ARBA" id="ARBA00022452"/>
    </source>
</evidence>
<proteinExistence type="inferred from homology"/>
<dbReference type="InterPro" id="IPR023996">
    <property type="entry name" value="TonB-dep_OMP_SusC/RagA"/>
</dbReference>
<feature type="signal peptide" evidence="9">
    <location>
        <begin position="1"/>
        <end position="21"/>
    </location>
</feature>
<keyword evidence="12" id="KW-1185">Reference proteome</keyword>
<dbReference type="InterPro" id="IPR036942">
    <property type="entry name" value="Beta-barrel_TonB_sf"/>
</dbReference>
<dbReference type="GO" id="GO:0009279">
    <property type="term" value="C:cell outer membrane"/>
    <property type="evidence" value="ECO:0007669"/>
    <property type="project" value="UniProtKB-SubCell"/>
</dbReference>
<comment type="caution">
    <text evidence="11">The sequence shown here is derived from an EMBL/GenBank/DDBJ whole genome shotgun (WGS) entry which is preliminary data.</text>
</comment>
<reference evidence="11 12" key="1">
    <citation type="submission" date="2018-05" db="EMBL/GenBank/DDBJ databases">
        <title>Marinifilum breve JC075T sp. nov., a marine bacterium isolated from Yongle Blue Hole in the South China Sea.</title>
        <authorList>
            <person name="Fu T."/>
        </authorList>
    </citation>
    <scope>NUCLEOTIDE SEQUENCE [LARGE SCALE GENOMIC DNA]</scope>
    <source>
        <strain evidence="11 12">JC075</strain>
    </source>
</reference>
<keyword evidence="7 8" id="KW-0998">Cell outer membrane</keyword>
<evidence type="ECO:0000256" key="9">
    <source>
        <dbReference type="SAM" id="SignalP"/>
    </source>
</evidence>
<dbReference type="PANTHER" id="PTHR30069">
    <property type="entry name" value="TONB-DEPENDENT OUTER MEMBRANE RECEPTOR"/>
    <property type="match status" value="1"/>
</dbReference>
<evidence type="ECO:0000256" key="7">
    <source>
        <dbReference type="ARBA" id="ARBA00023237"/>
    </source>
</evidence>
<dbReference type="InterPro" id="IPR023997">
    <property type="entry name" value="TonB-dep_OMP_SusC/RagA_CS"/>
</dbReference>